<name>A0A6N3QQW5_SHIFL</name>
<reference evidence="1 2" key="1">
    <citation type="submission" date="2012-03" db="EMBL/GenBank/DDBJ databases">
        <authorList>
            <person name="Rasko D."/>
            <person name="Redman J."/>
            <person name="Daugherty S.C."/>
            <person name="Tallon L."/>
            <person name="Sadzewicz L."/>
            <person name="Jones K."/>
            <person name="Santana-Cruz I."/>
            <person name="Liu X."/>
        </authorList>
    </citation>
    <scope>NUCLEOTIDE SEQUENCE [LARGE SCALE GENOMIC DNA]</scope>
    <source>
        <strain evidence="1 2">CCH060</strain>
    </source>
</reference>
<protein>
    <submittedName>
        <fullName evidence="1">Uncharacterized protein</fullName>
    </submittedName>
</protein>
<dbReference type="EMBL" id="AKMW01000079">
    <property type="protein sequence ID" value="EIQ03039.1"/>
    <property type="molecule type" value="Genomic_DNA"/>
</dbReference>
<proteinExistence type="predicted"/>
<gene>
    <name evidence="1" type="ORF">SFCCH060_4875</name>
</gene>
<comment type="caution">
    <text evidence="1">The sequence shown here is derived from an EMBL/GenBank/DDBJ whole genome shotgun (WGS) entry which is preliminary data.</text>
</comment>
<dbReference type="Proteomes" id="UP000005406">
    <property type="component" value="Unassembled WGS sequence"/>
</dbReference>
<evidence type="ECO:0000313" key="2">
    <source>
        <dbReference type="Proteomes" id="UP000005406"/>
    </source>
</evidence>
<sequence>MLFCRWNSEGELELCDRTVSVVRADQACNIKVNHIKR</sequence>
<evidence type="ECO:0000313" key="1">
    <source>
        <dbReference type="EMBL" id="EIQ03039.1"/>
    </source>
</evidence>
<accession>A0A6N3QQW5</accession>
<dbReference type="AlphaFoldDB" id="A0A6N3QQW5"/>
<organism evidence="1 2">
    <name type="scientific">Shigella flexneri CCH060</name>
    <dbReference type="NCBI Taxonomy" id="754091"/>
    <lineage>
        <taxon>Bacteria</taxon>
        <taxon>Pseudomonadati</taxon>
        <taxon>Pseudomonadota</taxon>
        <taxon>Gammaproteobacteria</taxon>
        <taxon>Enterobacterales</taxon>
        <taxon>Enterobacteriaceae</taxon>
        <taxon>Shigella</taxon>
    </lineage>
</organism>